<sequence length="42" mass="4693">MMDMKRLIISLLLISPAALATDELSSPESTALIFNRWYIGPL</sequence>
<name>A0A1C3YRN9_9ENTR</name>
<evidence type="ECO:0000313" key="3">
    <source>
        <dbReference type="Proteomes" id="UP000198975"/>
    </source>
</evidence>
<dbReference type="EMBL" id="FMAY01000001">
    <property type="protein sequence ID" value="SCB72756.1"/>
    <property type="molecule type" value="Genomic_DNA"/>
</dbReference>
<reference evidence="3" key="1">
    <citation type="submission" date="2016-08" db="EMBL/GenBank/DDBJ databases">
        <authorList>
            <person name="Varghese N."/>
            <person name="Submissions Spin"/>
        </authorList>
    </citation>
    <scope>NUCLEOTIDE SEQUENCE [LARGE SCALE GENOMIC DNA]</scope>
    <source>
        <strain evidence="3">REICA_082</strain>
    </source>
</reference>
<proteinExistence type="predicted"/>
<dbReference type="AlphaFoldDB" id="A0A1C3YRN9"/>
<dbReference type="Proteomes" id="UP000198975">
    <property type="component" value="Unassembled WGS sequence"/>
</dbReference>
<gene>
    <name evidence="2" type="ORF">GA0061071_10181</name>
</gene>
<feature type="chain" id="PRO_5008687682" evidence="1">
    <location>
        <begin position="21"/>
        <end position="42"/>
    </location>
</feature>
<accession>A0A1C3YRN9</accession>
<protein>
    <submittedName>
        <fullName evidence="2">Uncharacterized protein</fullName>
    </submittedName>
</protein>
<keyword evidence="3" id="KW-1185">Reference proteome</keyword>
<keyword evidence="1" id="KW-0732">Signal</keyword>
<evidence type="ECO:0000256" key="1">
    <source>
        <dbReference type="SAM" id="SignalP"/>
    </source>
</evidence>
<feature type="signal peptide" evidence="1">
    <location>
        <begin position="1"/>
        <end position="20"/>
    </location>
</feature>
<organism evidence="2 3">
    <name type="scientific">Kosakonia oryzendophytica</name>
    <dbReference type="NCBI Taxonomy" id="1005665"/>
    <lineage>
        <taxon>Bacteria</taxon>
        <taxon>Pseudomonadati</taxon>
        <taxon>Pseudomonadota</taxon>
        <taxon>Gammaproteobacteria</taxon>
        <taxon>Enterobacterales</taxon>
        <taxon>Enterobacteriaceae</taxon>
        <taxon>Kosakonia</taxon>
    </lineage>
</organism>
<evidence type="ECO:0000313" key="2">
    <source>
        <dbReference type="EMBL" id="SCB72756.1"/>
    </source>
</evidence>